<dbReference type="PANTHER" id="PTHR43201">
    <property type="entry name" value="ACYL-COA SYNTHETASE"/>
    <property type="match status" value="1"/>
</dbReference>
<dbReference type="PANTHER" id="PTHR43201:SF5">
    <property type="entry name" value="MEDIUM-CHAIN ACYL-COA LIGASE ACSF2, MITOCHONDRIAL"/>
    <property type="match status" value="1"/>
</dbReference>
<dbReference type="FunFam" id="3.30.300.30:FF:000008">
    <property type="entry name" value="2,3-dihydroxybenzoate-AMP ligase"/>
    <property type="match status" value="1"/>
</dbReference>
<evidence type="ECO:0000259" key="3">
    <source>
        <dbReference type="Pfam" id="PF00501"/>
    </source>
</evidence>
<feature type="domain" description="AMP-binding enzyme C-terminal" evidence="4">
    <location>
        <begin position="499"/>
        <end position="578"/>
    </location>
</feature>
<dbReference type="Pfam" id="PF00501">
    <property type="entry name" value="AMP-binding"/>
    <property type="match status" value="1"/>
</dbReference>
<evidence type="ECO:0008006" key="7">
    <source>
        <dbReference type="Google" id="ProtNLM"/>
    </source>
</evidence>
<dbReference type="Gene3D" id="3.40.50.12780">
    <property type="entry name" value="N-terminal domain of ligase-like"/>
    <property type="match status" value="1"/>
</dbReference>
<accession>A0A067CST1</accession>
<dbReference type="KEGG" id="spar:SPRG_01625"/>
<sequence length="598" mass="65969">MLLRALRHRALAPRTLPPRALVRPSPSRVAWRALTTFSGPRSPPMLECTIGEMLEAVAREHPDQTALVAVEEDIRWTYHEVNAKVDAMAHALRWMGLEKGDRFGAWLPNTGDYYLVQMACAKIGAVLVNVNPAYRAHEFEFAMNLVQCKAILITPTVHGTDYIQVLDSLLPELLSEASPMLHTEHVQPLSLQALPHLKYILHDARDKTFPGMVALHDLIEHAGTRAAPPTPEISPDDVINIQFTSGTTGTPKGAALTHRNLLNNGYFAGQRCGYSTKDRVCIPVPLYHCFGVVLGNLACLAHASTAVYPSKQFNEVAALNAVEMEGCTSLYGVPTMFIRMLNSPTFHLERVKTLRTGIMAGAPCPIEIMQEVLTFAPEMTIGYGMTETSPLSFQTRGDDALDDRVATVGALLPFVDAKVVDVEDASKELGPNQAGELMVKGYHIMQGYWDQPKETAKSIEDGWMHTGDIVAMDERGYCRIVGRSKDVIIRGGENIYPREIEEVLFAHPSVANASVIGVPDKVYGEQVCAWVHLQDESTTSLDEMEAALRAHLAAELAHFKVPKYFLFKSEFPTTITGKIQKFMMRDVTIAELGLPTTV</sequence>
<dbReference type="InterPro" id="IPR042099">
    <property type="entry name" value="ANL_N_sf"/>
</dbReference>
<dbReference type="InterPro" id="IPR000873">
    <property type="entry name" value="AMP-dep_synth/lig_dom"/>
</dbReference>
<dbReference type="FunFam" id="3.40.50.12780:FF:000003">
    <property type="entry name" value="Long-chain-fatty-acid--CoA ligase FadD"/>
    <property type="match status" value="1"/>
</dbReference>
<dbReference type="Proteomes" id="UP000030745">
    <property type="component" value="Unassembled WGS sequence"/>
</dbReference>
<dbReference type="InterPro" id="IPR025110">
    <property type="entry name" value="AMP-bd_C"/>
</dbReference>
<proteinExistence type="inferred from homology"/>
<dbReference type="OrthoDB" id="16262at2759"/>
<dbReference type="GO" id="GO:0006631">
    <property type="term" value="P:fatty acid metabolic process"/>
    <property type="evidence" value="ECO:0007669"/>
    <property type="project" value="TreeGrafter"/>
</dbReference>
<dbReference type="PROSITE" id="PS00455">
    <property type="entry name" value="AMP_BINDING"/>
    <property type="match status" value="1"/>
</dbReference>
<gene>
    <name evidence="5" type="ORF">SPRG_01625</name>
</gene>
<dbReference type="VEuPathDB" id="FungiDB:SPRG_01625"/>
<dbReference type="STRING" id="695850.A0A067CST1"/>
<evidence type="ECO:0000259" key="4">
    <source>
        <dbReference type="Pfam" id="PF13193"/>
    </source>
</evidence>
<dbReference type="InterPro" id="IPR045851">
    <property type="entry name" value="AMP-bd_C_sf"/>
</dbReference>
<evidence type="ECO:0000256" key="2">
    <source>
        <dbReference type="ARBA" id="ARBA00022598"/>
    </source>
</evidence>
<comment type="similarity">
    <text evidence="1">Belongs to the ATP-dependent AMP-binding enzyme family.</text>
</comment>
<dbReference type="EMBL" id="KK583192">
    <property type="protein sequence ID" value="KDO33734.1"/>
    <property type="molecule type" value="Genomic_DNA"/>
</dbReference>
<organism evidence="5 6">
    <name type="scientific">Saprolegnia parasitica (strain CBS 223.65)</name>
    <dbReference type="NCBI Taxonomy" id="695850"/>
    <lineage>
        <taxon>Eukaryota</taxon>
        <taxon>Sar</taxon>
        <taxon>Stramenopiles</taxon>
        <taxon>Oomycota</taxon>
        <taxon>Saprolegniomycetes</taxon>
        <taxon>Saprolegniales</taxon>
        <taxon>Saprolegniaceae</taxon>
        <taxon>Saprolegnia</taxon>
    </lineage>
</organism>
<keyword evidence="2" id="KW-0436">Ligase</keyword>
<name>A0A067CST1_SAPPC</name>
<dbReference type="GO" id="GO:0031956">
    <property type="term" value="F:medium-chain fatty acid-CoA ligase activity"/>
    <property type="evidence" value="ECO:0007669"/>
    <property type="project" value="TreeGrafter"/>
</dbReference>
<protein>
    <recommendedName>
        <fullName evidence="7">AMP-binding protein</fullName>
    </recommendedName>
</protein>
<reference evidence="5 6" key="1">
    <citation type="journal article" date="2013" name="PLoS Genet.">
        <title>Distinctive expansion of potential virulence genes in the genome of the oomycete fish pathogen Saprolegnia parasitica.</title>
        <authorList>
            <person name="Jiang R.H."/>
            <person name="de Bruijn I."/>
            <person name="Haas B.J."/>
            <person name="Belmonte R."/>
            <person name="Lobach L."/>
            <person name="Christie J."/>
            <person name="van den Ackerveken G."/>
            <person name="Bottin A."/>
            <person name="Bulone V."/>
            <person name="Diaz-Moreno S.M."/>
            <person name="Dumas B."/>
            <person name="Fan L."/>
            <person name="Gaulin E."/>
            <person name="Govers F."/>
            <person name="Grenville-Briggs L.J."/>
            <person name="Horner N.R."/>
            <person name="Levin J.Z."/>
            <person name="Mammella M."/>
            <person name="Meijer H.J."/>
            <person name="Morris P."/>
            <person name="Nusbaum C."/>
            <person name="Oome S."/>
            <person name="Phillips A.J."/>
            <person name="van Rooyen D."/>
            <person name="Rzeszutek E."/>
            <person name="Saraiva M."/>
            <person name="Secombes C.J."/>
            <person name="Seidl M.F."/>
            <person name="Snel B."/>
            <person name="Stassen J.H."/>
            <person name="Sykes S."/>
            <person name="Tripathy S."/>
            <person name="van den Berg H."/>
            <person name="Vega-Arreguin J.C."/>
            <person name="Wawra S."/>
            <person name="Young S.K."/>
            <person name="Zeng Q."/>
            <person name="Dieguez-Uribeondo J."/>
            <person name="Russ C."/>
            <person name="Tyler B.M."/>
            <person name="van West P."/>
        </authorList>
    </citation>
    <scope>NUCLEOTIDE SEQUENCE [LARGE SCALE GENOMIC DNA]</scope>
    <source>
        <strain evidence="5 6">CBS 223.65</strain>
    </source>
</reference>
<dbReference type="Gene3D" id="3.30.300.30">
    <property type="match status" value="1"/>
</dbReference>
<feature type="domain" description="AMP-dependent synthetase/ligase" evidence="3">
    <location>
        <begin position="55"/>
        <end position="449"/>
    </location>
</feature>
<dbReference type="RefSeq" id="XP_012195382.1">
    <property type="nucleotide sequence ID" value="XM_012339992.1"/>
</dbReference>
<dbReference type="GeneID" id="24124206"/>
<evidence type="ECO:0000313" key="6">
    <source>
        <dbReference type="Proteomes" id="UP000030745"/>
    </source>
</evidence>
<evidence type="ECO:0000313" key="5">
    <source>
        <dbReference type="EMBL" id="KDO33734.1"/>
    </source>
</evidence>
<dbReference type="InterPro" id="IPR020845">
    <property type="entry name" value="AMP-binding_CS"/>
</dbReference>
<dbReference type="OMA" id="ICCRGYN"/>
<dbReference type="SUPFAM" id="SSF56801">
    <property type="entry name" value="Acetyl-CoA synthetase-like"/>
    <property type="match status" value="1"/>
</dbReference>
<dbReference type="Pfam" id="PF13193">
    <property type="entry name" value="AMP-binding_C"/>
    <property type="match status" value="1"/>
</dbReference>
<keyword evidence="6" id="KW-1185">Reference proteome</keyword>
<evidence type="ECO:0000256" key="1">
    <source>
        <dbReference type="ARBA" id="ARBA00006432"/>
    </source>
</evidence>
<dbReference type="AlphaFoldDB" id="A0A067CST1"/>